<feature type="binding site" evidence="6">
    <location>
        <position position="265"/>
    </location>
    <ligand>
        <name>L-ornithine</name>
        <dbReference type="ChEBI" id="CHEBI:46911"/>
    </ligand>
</feature>
<evidence type="ECO:0000256" key="3">
    <source>
        <dbReference type="ARBA" id="ARBA00013007"/>
    </source>
</evidence>
<feature type="domain" description="Aspartate/ornithine carbamoyltransferase carbamoyl-P binding" evidence="9">
    <location>
        <begin position="45"/>
        <end position="183"/>
    </location>
</feature>
<comment type="similarity">
    <text evidence="2 6">Belongs to the aspartate/ornithine carbamoyltransferase superfamily. OTCase family.</text>
</comment>
<evidence type="ECO:0000256" key="4">
    <source>
        <dbReference type="ARBA" id="ARBA00022679"/>
    </source>
</evidence>
<feature type="region of interest" description="Disordered" evidence="7">
    <location>
        <begin position="1"/>
        <end position="24"/>
    </location>
</feature>
<dbReference type="InterPro" id="IPR002292">
    <property type="entry name" value="Orn/put_carbamltrans"/>
</dbReference>
<feature type="binding site" evidence="6">
    <location>
        <begin position="305"/>
        <end position="306"/>
    </location>
    <ligand>
        <name>carbamoyl phosphate</name>
        <dbReference type="ChEBI" id="CHEBI:58228"/>
    </ligand>
</feature>
<evidence type="ECO:0000256" key="7">
    <source>
        <dbReference type="SAM" id="MobiDB-lite"/>
    </source>
</evidence>
<dbReference type="PANTHER" id="PTHR45753">
    <property type="entry name" value="ORNITHINE CARBAMOYLTRANSFERASE, MITOCHONDRIAL"/>
    <property type="match status" value="1"/>
</dbReference>
<evidence type="ECO:0000256" key="5">
    <source>
        <dbReference type="ARBA" id="ARBA00048772"/>
    </source>
</evidence>
<dbReference type="EMBL" id="BMJB01000001">
    <property type="protein sequence ID" value="GGA58145.1"/>
    <property type="molecule type" value="Genomic_DNA"/>
</dbReference>
<evidence type="ECO:0000259" key="9">
    <source>
        <dbReference type="Pfam" id="PF02729"/>
    </source>
</evidence>
<evidence type="ECO:0000256" key="1">
    <source>
        <dbReference type="ARBA" id="ARBA00004975"/>
    </source>
</evidence>
<feature type="binding site" evidence="6">
    <location>
        <position position="333"/>
    </location>
    <ligand>
        <name>carbamoyl phosphate</name>
        <dbReference type="ChEBI" id="CHEBI:58228"/>
    </ligand>
</feature>
<comment type="caution">
    <text evidence="10">The sequence shown here is derived from an EMBL/GenBank/DDBJ whole genome shotgun (WGS) entry which is preliminary data.</text>
</comment>
<dbReference type="Proteomes" id="UP000648801">
    <property type="component" value="Unassembled WGS sequence"/>
</dbReference>
<reference evidence="10" key="2">
    <citation type="submission" date="2020-09" db="EMBL/GenBank/DDBJ databases">
        <authorList>
            <person name="Sun Q."/>
            <person name="Zhou Y."/>
        </authorList>
    </citation>
    <scope>NUCLEOTIDE SEQUENCE</scope>
    <source>
        <strain evidence="10">CGMCC 1.15447</strain>
    </source>
</reference>
<dbReference type="AlphaFoldDB" id="A0A916RJ96"/>
<dbReference type="PANTHER" id="PTHR45753:SF3">
    <property type="entry name" value="ORNITHINE TRANSCARBAMYLASE, MITOCHONDRIAL"/>
    <property type="match status" value="1"/>
</dbReference>
<dbReference type="InterPro" id="IPR024904">
    <property type="entry name" value="OTCase_ArgI"/>
</dbReference>
<feature type="binding site" evidence="6">
    <location>
        <position position="201"/>
    </location>
    <ligand>
        <name>L-ornithine</name>
        <dbReference type="ChEBI" id="CHEBI:46911"/>
    </ligand>
</feature>
<keyword evidence="6" id="KW-0963">Cytoplasm</keyword>
<evidence type="ECO:0000259" key="8">
    <source>
        <dbReference type="Pfam" id="PF00185"/>
    </source>
</evidence>
<keyword evidence="11" id="KW-1185">Reference proteome</keyword>
<reference evidence="10" key="1">
    <citation type="journal article" date="2014" name="Int. J. Syst. Evol. Microbiol.">
        <title>Complete genome sequence of Corynebacterium casei LMG S-19264T (=DSM 44701T), isolated from a smear-ripened cheese.</title>
        <authorList>
            <consortium name="US DOE Joint Genome Institute (JGI-PGF)"/>
            <person name="Walter F."/>
            <person name="Albersmeier A."/>
            <person name="Kalinowski J."/>
            <person name="Ruckert C."/>
        </authorList>
    </citation>
    <scope>NUCLEOTIDE SEQUENCE</scope>
    <source>
        <strain evidence="10">CGMCC 1.15447</strain>
    </source>
</reference>
<dbReference type="NCBIfam" id="TIGR00658">
    <property type="entry name" value="orni_carb_tr"/>
    <property type="match status" value="1"/>
</dbReference>
<feature type="binding site" evidence="6">
    <location>
        <begin position="170"/>
        <end position="173"/>
    </location>
    <ligand>
        <name>carbamoyl phosphate</name>
        <dbReference type="ChEBI" id="CHEBI:58228"/>
    </ligand>
</feature>
<accession>A0A916RJ96</accession>
<dbReference type="InterPro" id="IPR006131">
    <property type="entry name" value="Asp_carbamoyltransf_Asp/Orn-bd"/>
</dbReference>
<dbReference type="PRINTS" id="PR00100">
    <property type="entry name" value="AOTCASE"/>
</dbReference>
<comment type="subcellular location">
    <subcellularLocation>
        <location evidence="6">Cytoplasm</location>
    </subcellularLocation>
</comment>
<dbReference type="GO" id="GO:0019240">
    <property type="term" value="P:citrulline biosynthetic process"/>
    <property type="evidence" value="ECO:0007669"/>
    <property type="project" value="TreeGrafter"/>
</dbReference>
<protein>
    <recommendedName>
        <fullName evidence="3 6">Ornithine carbamoyltransferase</fullName>
        <shortName evidence="6">OTCase</shortName>
        <ecNumber evidence="3 6">2.1.3.3</ecNumber>
    </recommendedName>
</protein>
<comment type="catalytic activity">
    <reaction evidence="5 6">
        <text>carbamoyl phosphate + L-ornithine = L-citrulline + phosphate + H(+)</text>
        <dbReference type="Rhea" id="RHEA:19513"/>
        <dbReference type="ChEBI" id="CHEBI:15378"/>
        <dbReference type="ChEBI" id="CHEBI:43474"/>
        <dbReference type="ChEBI" id="CHEBI:46911"/>
        <dbReference type="ChEBI" id="CHEBI:57743"/>
        <dbReference type="ChEBI" id="CHEBI:58228"/>
        <dbReference type="EC" id="2.1.3.3"/>
    </reaction>
</comment>
<dbReference type="GO" id="GO:0005737">
    <property type="term" value="C:cytoplasm"/>
    <property type="evidence" value="ECO:0007669"/>
    <property type="project" value="UniProtKB-SubCell"/>
</dbReference>
<dbReference type="RefSeq" id="WP_188757908.1">
    <property type="nucleotide sequence ID" value="NZ_BMJB01000001.1"/>
</dbReference>
<proteinExistence type="inferred from homology"/>
<dbReference type="InterPro" id="IPR006132">
    <property type="entry name" value="Asp/Orn_carbamoyltranf_P-bd"/>
</dbReference>
<evidence type="ECO:0000256" key="2">
    <source>
        <dbReference type="ARBA" id="ARBA00007805"/>
    </source>
</evidence>
<comment type="caution">
    <text evidence="6">Lacks conserved residue(s) required for the propagation of feature annotation.</text>
</comment>
<dbReference type="Pfam" id="PF02729">
    <property type="entry name" value="OTCace_N"/>
    <property type="match status" value="1"/>
</dbReference>
<evidence type="ECO:0000256" key="6">
    <source>
        <dbReference type="HAMAP-Rule" id="MF_01109"/>
    </source>
</evidence>
<dbReference type="NCBIfam" id="NF001986">
    <property type="entry name" value="PRK00779.1"/>
    <property type="match status" value="1"/>
</dbReference>
<keyword evidence="4 6" id="KW-0808">Transferase</keyword>
<feature type="domain" description="Aspartate/ornithine carbamoyltransferase Asp/Orn-binding" evidence="8">
    <location>
        <begin position="190"/>
        <end position="343"/>
    </location>
</feature>
<dbReference type="PRINTS" id="PR00102">
    <property type="entry name" value="OTCASE"/>
</dbReference>
<dbReference type="SUPFAM" id="SSF53671">
    <property type="entry name" value="Aspartate/ornithine carbamoyltransferase"/>
    <property type="match status" value="1"/>
</dbReference>
<evidence type="ECO:0000313" key="10">
    <source>
        <dbReference type="EMBL" id="GGA58145.1"/>
    </source>
</evidence>
<feature type="binding site" evidence="6">
    <location>
        <begin position="269"/>
        <end position="270"/>
    </location>
    <ligand>
        <name>L-ornithine</name>
        <dbReference type="ChEBI" id="CHEBI:46911"/>
    </ligand>
</feature>
<dbReference type="FunFam" id="3.40.50.1370:FF:000008">
    <property type="entry name" value="Ornithine carbamoyltransferase"/>
    <property type="match status" value="1"/>
</dbReference>
<name>A0A916RJ96_9BACT</name>
<organism evidence="10 11">
    <name type="scientific">Edaphobacter acidisoli</name>
    <dbReference type="NCBI Taxonomy" id="2040573"/>
    <lineage>
        <taxon>Bacteria</taxon>
        <taxon>Pseudomonadati</taxon>
        <taxon>Acidobacteriota</taxon>
        <taxon>Terriglobia</taxon>
        <taxon>Terriglobales</taxon>
        <taxon>Acidobacteriaceae</taxon>
        <taxon>Edaphobacter</taxon>
    </lineage>
</organism>
<dbReference type="EC" id="2.1.3.3" evidence="3 6"/>
<dbReference type="InterPro" id="IPR006130">
    <property type="entry name" value="Asp/Orn_carbamoylTrfase"/>
</dbReference>
<dbReference type="GO" id="GO:0004585">
    <property type="term" value="F:ornithine carbamoyltransferase activity"/>
    <property type="evidence" value="ECO:0007669"/>
    <property type="project" value="UniProtKB-UniRule"/>
</dbReference>
<comment type="pathway">
    <text evidence="1">Amino-acid biosynthesis; L-arginine biosynthesis; L-arginine from L-ornithine and carbamoyl phosphate: step 1/3.</text>
</comment>
<sequence length="367" mass="39835">MGSKTLIMKPAETAPDETPAPKPKATLGIQSDTAFTEAAKRLCGRDLCSIADLTVQEMAAIMDLAHSVKSHPEDFRHALDAKQMVMFFEKASLRTRLTFEAAINTLGGNAIFVDQTQSPLGERESLSDMARNLERWMNVIVLRTYAHETITEMAAGSKVPVINALSNLEHPCQAIADFFTLEERFGSAAGLRFTYVGDGNNVCHSLMLTAAQLGAHCTVASPKGFAPKLEIIHKAIEIAETTGGSITLLHDPVKAVTGADAIYTDVCTSMGFEHEATKRAPIFKPYQVNEALMAHAQPDAVFMHCLPAHRNAEVTDAVLDGPQSVVFDQAENRMHAQKALLLMLLGGAKRISNNRGRGIQARKRNNG</sequence>
<dbReference type="GO" id="GO:0016597">
    <property type="term" value="F:amino acid binding"/>
    <property type="evidence" value="ECO:0007669"/>
    <property type="project" value="InterPro"/>
</dbReference>
<dbReference type="GO" id="GO:0042450">
    <property type="term" value="P:L-arginine biosynthetic process via ornithine"/>
    <property type="evidence" value="ECO:0007669"/>
    <property type="project" value="UniProtKB-UniRule"/>
</dbReference>
<dbReference type="HAMAP" id="MF_01109">
    <property type="entry name" value="OTCase"/>
    <property type="match status" value="1"/>
</dbReference>
<dbReference type="Pfam" id="PF00185">
    <property type="entry name" value="OTCace"/>
    <property type="match status" value="1"/>
</dbReference>
<feature type="binding site" evidence="6">
    <location>
        <position position="143"/>
    </location>
    <ligand>
        <name>carbamoyl phosphate</name>
        <dbReference type="ChEBI" id="CHEBI:58228"/>
    </ligand>
</feature>
<dbReference type="Gene3D" id="3.40.50.1370">
    <property type="entry name" value="Aspartate/ornithine carbamoyltransferase"/>
    <property type="match status" value="2"/>
</dbReference>
<evidence type="ECO:0000313" key="11">
    <source>
        <dbReference type="Proteomes" id="UP000648801"/>
    </source>
</evidence>
<dbReference type="InterPro" id="IPR036901">
    <property type="entry name" value="Asp/Orn_carbamoylTrfase_sf"/>
</dbReference>
<gene>
    <name evidence="10" type="primary">arcB</name>
    <name evidence="10" type="ORF">GCM10011507_06900</name>
</gene>